<dbReference type="AlphaFoldDB" id="A0A0C9UZE7"/>
<proteinExistence type="predicted"/>
<dbReference type="InterPro" id="IPR046521">
    <property type="entry name" value="DUF6698"/>
</dbReference>
<accession>A0A0C9UZE7</accession>
<dbReference type="OrthoDB" id="3220614at2759"/>
<evidence type="ECO:0000313" key="2">
    <source>
        <dbReference type="Proteomes" id="UP000054279"/>
    </source>
</evidence>
<reference evidence="1 2" key="1">
    <citation type="submission" date="2014-06" db="EMBL/GenBank/DDBJ databases">
        <title>Evolutionary Origins and Diversification of the Mycorrhizal Mutualists.</title>
        <authorList>
            <consortium name="DOE Joint Genome Institute"/>
            <consortium name="Mycorrhizal Genomics Consortium"/>
            <person name="Kohler A."/>
            <person name="Kuo A."/>
            <person name="Nagy L.G."/>
            <person name="Floudas D."/>
            <person name="Copeland A."/>
            <person name="Barry K.W."/>
            <person name="Cichocki N."/>
            <person name="Veneault-Fourrey C."/>
            <person name="LaButti K."/>
            <person name="Lindquist E.A."/>
            <person name="Lipzen A."/>
            <person name="Lundell T."/>
            <person name="Morin E."/>
            <person name="Murat C."/>
            <person name="Riley R."/>
            <person name="Ohm R."/>
            <person name="Sun H."/>
            <person name="Tunlid A."/>
            <person name="Henrissat B."/>
            <person name="Grigoriev I.V."/>
            <person name="Hibbett D.S."/>
            <person name="Martin F."/>
        </authorList>
    </citation>
    <scope>NUCLEOTIDE SEQUENCE [LARGE SCALE GENOMIC DNA]</scope>
    <source>
        <strain evidence="1 2">SS14</strain>
    </source>
</reference>
<dbReference type="Proteomes" id="UP000054279">
    <property type="component" value="Unassembled WGS sequence"/>
</dbReference>
<name>A0A0C9UZE7_SPHS4</name>
<dbReference type="HOGENOM" id="CLU_970344_0_0_1"/>
<protein>
    <submittedName>
        <fullName evidence="1">Uncharacterized protein</fullName>
    </submittedName>
</protein>
<keyword evidence="2" id="KW-1185">Reference proteome</keyword>
<dbReference type="EMBL" id="KN837261">
    <property type="protein sequence ID" value="KIJ30470.1"/>
    <property type="molecule type" value="Genomic_DNA"/>
</dbReference>
<evidence type="ECO:0000313" key="1">
    <source>
        <dbReference type="EMBL" id="KIJ30470.1"/>
    </source>
</evidence>
<sequence>MPPPFSTLDAPNNATLFKQHHDDGEDTEEQLRFSYHKKIKIDENDKDAKICAILCKWGCIAVRVVNPFTHPEQIFSTGIKVEIADEEGADLTATFTPEQLAHSNSYQMIINHQLKCDTYVSELREVEDKVSTEQDVSCNDDTAVIKEEVIDILHSEFGDDQLVDLSKKMRLMKVYESGKAPHGPDVLPHFLYHEYTCDSSNGLLGFLQSGILVKCYMTIYLRPSSWSGESKTKCLGKASLCHLEHDDETLDKEVIPGKFDYSVFFWTIANFFDNEEFTTEAEATLTW</sequence>
<organism evidence="1 2">
    <name type="scientific">Sphaerobolus stellatus (strain SS14)</name>
    <dbReference type="NCBI Taxonomy" id="990650"/>
    <lineage>
        <taxon>Eukaryota</taxon>
        <taxon>Fungi</taxon>
        <taxon>Dikarya</taxon>
        <taxon>Basidiomycota</taxon>
        <taxon>Agaricomycotina</taxon>
        <taxon>Agaricomycetes</taxon>
        <taxon>Phallomycetidae</taxon>
        <taxon>Geastrales</taxon>
        <taxon>Sphaerobolaceae</taxon>
        <taxon>Sphaerobolus</taxon>
    </lineage>
</organism>
<gene>
    <name evidence="1" type="ORF">M422DRAFT_53731</name>
</gene>
<dbReference type="Pfam" id="PF20414">
    <property type="entry name" value="DUF6698"/>
    <property type="match status" value="1"/>
</dbReference>